<dbReference type="InParanoid" id="A0A6P7YSX5"/>
<dbReference type="Pfam" id="PF00388">
    <property type="entry name" value="PI-PLC-X"/>
    <property type="match status" value="1"/>
</dbReference>
<feature type="domain" description="Phosphatidylinositol-specific phospholipase C X" evidence="1">
    <location>
        <begin position="28"/>
        <end position="167"/>
    </location>
</feature>
<dbReference type="AlphaFoldDB" id="A0A6P7YSX5"/>
<dbReference type="SUPFAM" id="SSF51695">
    <property type="entry name" value="PLC-like phosphodiesterases"/>
    <property type="match status" value="1"/>
</dbReference>
<dbReference type="GeneID" id="115474806"/>
<accession>A0A6P7YSX5</accession>
<proteinExistence type="predicted"/>
<reference evidence="3" key="1">
    <citation type="submission" date="2025-08" db="UniProtKB">
        <authorList>
            <consortium name="RefSeq"/>
        </authorList>
    </citation>
    <scope>IDENTIFICATION</scope>
</reference>
<dbReference type="PANTHER" id="PTHR13593:SF113">
    <property type="entry name" value="SI:DKEY-266F7.9"/>
    <property type="match status" value="1"/>
</dbReference>
<sequence>MGNDQRKDADCTPNPEVKNPDWMSSIPDGRYISDLSIPGTHDSLSLYGGNLIQCQSWSLYSQYEAGIRFVDVRCRHFGDSLPIHHDLKYQHCFFNNVLDDTFNFLHQHPKETILMRVKKEYDPAENKESFCDTVSRYIKDAGSSQFWLSNYIPTLGQVRGKIIILQDYSGPFMGIPYHSLCIADKYNIPTLFDVGWKWCNVEQNLNSARHGNCRQMYLTFCSGSGGGAYPNAVADRMNYRLYNFLESKGKTKIRWGTIALDFPGAQLVQLIIHSN</sequence>
<dbReference type="InterPro" id="IPR051057">
    <property type="entry name" value="PI-PLC_domain"/>
</dbReference>
<evidence type="ECO:0000313" key="3">
    <source>
        <dbReference type="RefSeq" id="XP_030066329.1"/>
    </source>
</evidence>
<dbReference type="CDD" id="cd08586">
    <property type="entry name" value="PI-PLCc_BcPLC_like"/>
    <property type="match status" value="1"/>
</dbReference>
<dbReference type="GO" id="GO:0006629">
    <property type="term" value="P:lipid metabolic process"/>
    <property type="evidence" value="ECO:0007669"/>
    <property type="project" value="InterPro"/>
</dbReference>
<dbReference type="InterPro" id="IPR000909">
    <property type="entry name" value="PLipase_C_PInositol-sp_X_dom"/>
</dbReference>
<evidence type="ECO:0000313" key="2">
    <source>
        <dbReference type="Proteomes" id="UP000515156"/>
    </source>
</evidence>
<dbReference type="SMART" id="SM00148">
    <property type="entry name" value="PLCXc"/>
    <property type="match status" value="1"/>
</dbReference>
<protein>
    <submittedName>
        <fullName evidence="3">Uncharacterized protein LOC115474806</fullName>
    </submittedName>
</protein>
<dbReference type="PANTHER" id="PTHR13593">
    <property type="match status" value="1"/>
</dbReference>
<dbReference type="KEGG" id="muo:115474806"/>
<organism evidence="2 3">
    <name type="scientific">Microcaecilia unicolor</name>
    <dbReference type="NCBI Taxonomy" id="1415580"/>
    <lineage>
        <taxon>Eukaryota</taxon>
        <taxon>Metazoa</taxon>
        <taxon>Chordata</taxon>
        <taxon>Craniata</taxon>
        <taxon>Vertebrata</taxon>
        <taxon>Euteleostomi</taxon>
        <taxon>Amphibia</taxon>
        <taxon>Gymnophiona</taxon>
        <taxon>Siphonopidae</taxon>
        <taxon>Microcaecilia</taxon>
    </lineage>
</organism>
<dbReference type="PROSITE" id="PS50007">
    <property type="entry name" value="PIPLC_X_DOMAIN"/>
    <property type="match status" value="1"/>
</dbReference>
<dbReference type="Proteomes" id="UP000515156">
    <property type="component" value="Chromosome 7"/>
</dbReference>
<evidence type="ECO:0000259" key="1">
    <source>
        <dbReference type="SMART" id="SM00148"/>
    </source>
</evidence>
<dbReference type="InterPro" id="IPR017946">
    <property type="entry name" value="PLC-like_Pdiesterase_TIM-brl"/>
</dbReference>
<dbReference type="GO" id="GO:0008081">
    <property type="term" value="F:phosphoric diester hydrolase activity"/>
    <property type="evidence" value="ECO:0007669"/>
    <property type="project" value="InterPro"/>
</dbReference>
<dbReference type="OrthoDB" id="1046782at2759"/>
<dbReference type="RefSeq" id="XP_030066329.1">
    <property type="nucleotide sequence ID" value="XM_030210469.1"/>
</dbReference>
<name>A0A6P7YSX5_9AMPH</name>
<keyword evidence="2" id="KW-1185">Reference proteome</keyword>
<dbReference type="Gene3D" id="3.20.20.190">
    <property type="entry name" value="Phosphatidylinositol (PI) phosphodiesterase"/>
    <property type="match status" value="1"/>
</dbReference>
<gene>
    <name evidence="3" type="primary">LOC115474806</name>
</gene>